<dbReference type="SMART" id="SM00248">
    <property type="entry name" value="ANK"/>
    <property type="match status" value="2"/>
</dbReference>
<dbReference type="AlphaFoldDB" id="A0A8H7U8T1"/>
<dbReference type="PANTHER" id="PTHR46231:SF1">
    <property type="entry name" value="ANKYRIN REPEAT AND BTB_POZ DOMAIN-CONTAINING PROTEIN 1"/>
    <property type="match status" value="1"/>
</dbReference>
<dbReference type="PANTHER" id="PTHR46231">
    <property type="entry name" value="ANKYRIN REPEAT AND BTB/POZ DOMAIN-CONTAINING PROTEIN 1"/>
    <property type="match status" value="1"/>
</dbReference>
<dbReference type="SUPFAM" id="SSF48403">
    <property type="entry name" value="Ankyrin repeat"/>
    <property type="match status" value="1"/>
</dbReference>
<comment type="caution">
    <text evidence="4">The sequence shown here is derived from an EMBL/GenBank/DDBJ whole genome shotgun (WGS) entry which is preliminary data.</text>
</comment>
<dbReference type="EMBL" id="JAEPRA010000023">
    <property type="protein sequence ID" value="KAG2172522.1"/>
    <property type="molecule type" value="Genomic_DNA"/>
</dbReference>
<feature type="domain" description="BTB" evidence="3">
    <location>
        <begin position="325"/>
        <end position="406"/>
    </location>
</feature>
<evidence type="ECO:0000256" key="1">
    <source>
        <dbReference type="ARBA" id="ARBA00022737"/>
    </source>
</evidence>
<feature type="domain" description="BTB" evidence="3">
    <location>
        <begin position="151"/>
        <end position="224"/>
    </location>
</feature>
<proteinExistence type="predicted"/>
<protein>
    <recommendedName>
        <fullName evidence="3">BTB domain-containing protein</fullName>
    </recommendedName>
</protein>
<dbReference type="Pfam" id="PF12796">
    <property type="entry name" value="Ank_2"/>
    <property type="match status" value="1"/>
</dbReference>
<gene>
    <name evidence="4" type="ORF">INT44_002537</name>
</gene>
<dbReference type="InterPro" id="IPR000210">
    <property type="entry name" value="BTB/POZ_dom"/>
</dbReference>
<dbReference type="SUPFAM" id="SSF54695">
    <property type="entry name" value="POZ domain"/>
    <property type="match status" value="2"/>
</dbReference>
<dbReference type="InterPro" id="IPR011333">
    <property type="entry name" value="SKP1/BTB/POZ_sf"/>
</dbReference>
<reference evidence="4" key="1">
    <citation type="submission" date="2020-12" db="EMBL/GenBank/DDBJ databases">
        <title>Metabolic potential, ecology and presence of endohyphal bacteria is reflected in genomic diversity of Mucoromycotina.</title>
        <authorList>
            <person name="Muszewska A."/>
            <person name="Okrasinska A."/>
            <person name="Steczkiewicz K."/>
            <person name="Drgas O."/>
            <person name="Orlowska M."/>
            <person name="Perlinska-Lenart U."/>
            <person name="Aleksandrzak-Piekarczyk T."/>
            <person name="Szatraj K."/>
            <person name="Zielenkiewicz U."/>
            <person name="Pilsyk S."/>
            <person name="Malc E."/>
            <person name="Mieczkowski P."/>
            <person name="Kruszewska J.S."/>
            <person name="Biernat P."/>
            <person name="Pawlowska J."/>
        </authorList>
    </citation>
    <scope>NUCLEOTIDE SEQUENCE</scope>
    <source>
        <strain evidence="4">WA0000051536</strain>
    </source>
</reference>
<evidence type="ECO:0000313" key="4">
    <source>
        <dbReference type="EMBL" id="KAG2172522.1"/>
    </source>
</evidence>
<dbReference type="InterPro" id="IPR002110">
    <property type="entry name" value="Ankyrin_rpt"/>
</dbReference>
<dbReference type="GO" id="GO:0005737">
    <property type="term" value="C:cytoplasm"/>
    <property type="evidence" value="ECO:0007669"/>
    <property type="project" value="TreeGrafter"/>
</dbReference>
<dbReference type="Gene3D" id="3.30.710.10">
    <property type="entry name" value="Potassium Channel Kv1.1, Chain A"/>
    <property type="match status" value="2"/>
</dbReference>
<dbReference type="SMART" id="SM00225">
    <property type="entry name" value="BTB"/>
    <property type="match status" value="2"/>
</dbReference>
<dbReference type="InterPro" id="IPR044515">
    <property type="entry name" value="ABTB1"/>
</dbReference>
<keyword evidence="2" id="KW-0040">ANK repeat</keyword>
<sequence>MGKKPVTNKRNIMRLASAAEEAPGEADNISPVLDRSETTLFDELCNATREGDLERVAYIISVGGPVNAVDKWQCSPLYWACLCGHYDVTRYLLENGAKCDRNTFQGERCIYGALTSQIRNLLLSYKITKATDETQPFQKFLTELYEDPQESDIKFKIRIVTAEDVHPVYREYPVHRFVIAARSTYFQRNLMQRWLNENEVKLQSQLVDPESFDAVLHYLYTGQLADLNRESITNLMFVCQHLELSDLKKKCENEISDTKKNAHGDTMDIVQIRSDFEKFVKTNIFGATGRIIDQDGDGTDIRSVTVILEGSVSDIEPIDPRAVHADICILVEDLAFPCHKALLKLRSEYFDIMFSGRFSESYIEESQVNYPSVTLDMPIIRISDISAEAFTIILEFIYTDAAAIPIDMAFEVLMAADRFMFHRLKSIAAIIITSEKSPAMDVYELMRTAIDLGVDRIEQYCTKYLAENMDDFINDTEFKNLIKESAESIADREETALFIPTLDTIPFIDELRYFLGKKYSVPTADLDASGRVHVYVKETLTAMEAEYNDLDTTGFAEPAGRDQTTRIQCHPLPKAPDSSFPDKAITIKFGPRRLTFDE</sequence>
<dbReference type="InterPro" id="IPR036770">
    <property type="entry name" value="Ankyrin_rpt-contain_sf"/>
</dbReference>
<accession>A0A8H7U8T1</accession>
<evidence type="ECO:0000313" key="5">
    <source>
        <dbReference type="Proteomes" id="UP000612746"/>
    </source>
</evidence>
<dbReference type="PROSITE" id="PS50097">
    <property type="entry name" value="BTB"/>
    <property type="match status" value="2"/>
</dbReference>
<keyword evidence="5" id="KW-1185">Reference proteome</keyword>
<organism evidence="4 5">
    <name type="scientific">Umbelopsis vinacea</name>
    <dbReference type="NCBI Taxonomy" id="44442"/>
    <lineage>
        <taxon>Eukaryota</taxon>
        <taxon>Fungi</taxon>
        <taxon>Fungi incertae sedis</taxon>
        <taxon>Mucoromycota</taxon>
        <taxon>Mucoromycotina</taxon>
        <taxon>Umbelopsidomycetes</taxon>
        <taxon>Umbelopsidales</taxon>
        <taxon>Umbelopsidaceae</taxon>
        <taxon>Umbelopsis</taxon>
    </lineage>
</organism>
<dbReference type="GO" id="GO:0000151">
    <property type="term" value="C:ubiquitin ligase complex"/>
    <property type="evidence" value="ECO:0007669"/>
    <property type="project" value="TreeGrafter"/>
</dbReference>
<evidence type="ECO:0000259" key="3">
    <source>
        <dbReference type="PROSITE" id="PS50097"/>
    </source>
</evidence>
<dbReference type="OrthoDB" id="684045at2759"/>
<keyword evidence="1" id="KW-0677">Repeat</keyword>
<evidence type="ECO:0000256" key="2">
    <source>
        <dbReference type="ARBA" id="ARBA00023043"/>
    </source>
</evidence>
<name>A0A8H7U8T1_9FUNG</name>
<dbReference type="Proteomes" id="UP000612746">
    <property type="component" value="Unassembled WGS sequence"/>
</dbReference>
<dbReference type="Pfam" id="PF00651">
    <property type="entry name" value="BTB"/>
    <property type="match status" value="2"/>
</dbReference>
<dbReference type="Gene3D" id="1.25.40.20">
    <property type="entry name" value="Ankyrin repeat-containing domain"/>
    <property type="match status" value="1"/>
</dbReference>